<proteinExistence type="predicted"/>
<dbReference type="OrthoDB" id="6999256at2"/>
<dbReference type="Proteomes" id="UP000035481">
    <property type="component" value="Unassembled WGS sequence"/>
</dbReference>
<dbReference type="AlphaFoldDB" id="A0A0G9H147"/>
<evidence type="ECO:0000313" key="4">
    <source>
        <dbReference type="EMBL" id="KLD63191.1"/>
    </source>
</evidence>
<dbReference type="PATRIC" id="fig|1440762.4.peg.2105"/>
<feature type="chain" id="PRO_5005197811" evidence="1">
    <location>
        <begin position="22"/>
        <end position="258"/>
    </location>
</feature>
<organism evidence="4 5">
    <name type="scientific">Dyella japonica DSM 16301</name>
    <dbReference type="NCBI Taxonomy" id="1440762"/>
    <lineage>
        <taxon>Bacteria</taxon>
        <taxon>Pseudomonadati</taxon>
        <taxon>Pseudomonadota</taxon>
        <taxon>Gammaproteobacteria</taxon>
        <taxon>Lysobacterales</taxon>
        <taxon>Rhodanobacteraceae</taxon>
        <taxon>Dyella</taxon>
    </lineage>
</organism>
<accession>A0A0G9H147</accession>
<comment type="caution">
    <text evidence="4">The sequence shown here is derived from an EMBL/GenBank/DDBJ whole genome shotgun (WGS) entry which is preliminary data.</text>
</comment>
<name>A0A0G9H147_9GAMM</name>
<protein>
    <submittedName>
        <fullName evidence="4">Uncharacterized protein</fullName>
    </submittedName>
</protein>
<feature type="domain" description="Capsule biosynthesis GfcC-like N-terminal" evidence="3">
    <location>
        <begin position="35"/>
        <end position="143"/>
    </location>
</feature>
<keyword evidence="1" id="KW-0732">Signal</keyword>
<dbReference type="Pfam" id="PF06251">
    <property type="entry name" value="Caps_syn_GfcC_C"/>
    <property type="match status" value="1"/>
</dbReference>
<evidence type="ECO:0000313" key="5">
    <source>
        <dbReference type="Proteomes" id="UP000035481"/>
    </source>
</evidence>
<dbReference type="Gene3D" id="3.10.560.10">
    <property type="entry name" value="Outer membrane lipoprotein wza domain like"/>
    <property type="match status" value="1"/>
</dbReference>
<gene>
    <name evidence="4" type="ORF">Y882_12320</name>
</gene>
<dbReference type="InterPro" id="IPR046459">
    <property type="entry name" value="Caps_syn_GfcC_N"/>
</dbReference>
<evidence type="ECO:0000259" key="2">
    <source>
        <dbReference type="Pfam" id="PF06251"/>
    </source>
</evidence>
<feature type="domain" description="Capsule biosynthesis GfcC-like C-terminal" evidence="2">
    <location>
        <begin position="164"/>
        <end position="248"/>
    </location>
</feature>
<evidence type="ECO:0000256" key="1">
    <source>
        <dbReference type="SAM" id="SignalP"/>
    </source>
</evidence>
<dbReference type="STRING" id="1440762.Y882_12320"/>
<evidence type="ECO:0000259" key="3">
    <source>
        <dbReference type="Pfam" id="PF20616"/>
    </source>
</evidence>
<feature type="signal peptide" evidence="1">
    <location>
        <begin position="1"/>
        <end position="21"/>
    </location>
</feature>
<dbReference type="EMBL" id="JPLA01000030">
    <property type="protein sequence ID" value="KLD63191.1"/>
    <property type="molecule type" value="Genomic_DNA"/>
</dbReference>
<sequence>MRRHAIRMLLAAMLFPLAAHAVNIQIIGAVTAPGSKQLSGHARLSDAALASPLSAEAYPLGASWQRPSLQVEQARLKAGLLFDLDSARQQALRDDRTALADTLASLHDWLQPMPVTGRQVALLDPRSVEVNAAENRPIGEGDTLFYPRRPTTIQVVGAVNQPCVLPLAPLQNAQDYLDQCKPSPQADGDWIFVIQPDGRVSKQGAGLWNRGPSMSLAPGAVIYVPLRETGLHSVPPELNQELAAFLATQPLHAAEGDR</sequence>
<dbReference type="RefSeq" id="WP_052949954.1">
    <property type="nucleotide sequence ID" value="NZ_JPLA01000030.1"/>
</dbReference>
<reference evidence="4 5" key="1">
    <citation type="journal article" date="2015" name="Antonie Van Leeuwenhoek">
        <title>A phylogenomic and molecular marker based taxonomic framework for the order Xanthomonadales: proposal to transfer the families Algiphilaceae and Solimonadaceae to the order Nevskiales ord. nov. and to create a new family within the order Xanthomonadales, the family Rhodanobacteraceae fam. nov., containing the genus Rhodanobacter and its closest relatives.</title>
        <authorList>
            <person name="Naushad S."/>
            <person name="Adeolu M."/>
            <person name="Wong S."/>
            <person name="Sohail M."/>
            <person name="Schellhorn H.E."/>
            <person name="Gupta R.S."/>
        </authorList>
    </citation>
    <scope>NUCLEOTIDE SEQUENCE [LARGE SCALE GENOMIC DNA]</scope>
    <source>
        <strain evidence="4 5">DSM 16301</strain>
    </source>
</reference>
<dbReference type="Pfam" id="PF20616">
    <property type="entry name" value="Caps_syn_GfcC_N"/>
    <property type="match status" value="1"/>
</dbReference>
<dbReference type="InterPro" id="IPR010425">
    <property type="entry name" value="Caps_synth_GfcC-like_C"/>
</dbReference>